<sequence>MRTCKRLILGLSFVLASAPALSEQTFSSDKAEFRLETVAQNLEHPWSLAFLPDGSQLVTEREGRLRRIRDGKLQEEPVSGVPDLVVSGQGGLLDVILHPEFDDNRTLFLSYAHKISGEGMTTRVARAKLEGDRLSDVEVIFEALPRGNTSRHFAGRMEFDRDGYLYVAVGDRGEMDRAQKTDDDAGGVHRLTTDGKPAPGNPFTDDPSVNDTFFTYGNRNIQGMTIHPDTGEIWSHEHGPRGGDEINIIRAGNNYGWPDVTYGIDYSGVPITDRTTMEGVTDPLHYWDPSIAPSGMAFYTGDEFPEWQGDLFVGALKMQKLVRLSIENEDVKEEEDLLEGLGERIRDVRMGPDGALWLLTDHSDGKVYRIVPAE</sequence>
<dbReference type="PANTHER" id="PTHR19328">
    <property type="entry name" value="HEDGEHOG-INTERACTING PROTEIN"/>
    <property type="match status" value="1"/>
</dbReference>
<protein>
    <submittedName>
        <fullName evidence="4">PQQ-dependent sugar dehydrogenase</fullName>
    </submittedName>
</protein>
<gene>
    <name evidence="4" type="ORF">HIU99_11445</name>
</gene>
<reference evidence="4 5" key="1">
    <citation type="submission" date="2020-04" db="EMBL/GenBank/DDBJ databases">
        <title>Marinobacter oceani sp. nov., isolated from marine solar saltern.</title>
        <authorList>
            <person name="Chen X.-Y."/>
        </authorList>
    </citation>
    <scope>NUCLEOTIDE SEQUENCE [LARGE SCALE GENOMIC DNA]</scope>
    <source>
        <strain evidence="4 5">W62</strain>
    </source>
</reference>
<evidence type="ECO:0000256" key="2">
    <source>
        <dbReference type="SAM" id="SignalP"/>
    </source>
</evidence>
<accession>A0A7Y0WSW2</accession>
<dbReference type="SUPFAM" id="SSF50952">
    <property type="entry name" value="Soluble quinoprotein glucose dehydrogenase"/>
    <property type="match status" value="1"/>
</dbReference>
<keyword evidence="5" id="KW-1185">Reference proteome</keyword>
<proteinExistence type="predicted"/>
<evidence type="ECO:0000313" key="4">
    <source>
        <dbReference type="EMBL" id="NMT64212.1"/>
    </source>
</evidence>
<feature type="chain" id="PRO_5031064492" evidence="2">
    <location>
        <begin position="23"/>
        <end position="374"/>
    </location>
</feature>
<evidence type="ECO:0000313" key="5">
    <source>
        <dbReference type="Proteomes" id="UP000567186"/>
    </source>
</evidence>
<evidence type="ECO:0000256" key="1">
    <source>
        <dbReference type="SAM" id="MobiDB-lite"/>
    </source>
</evidence>
<name>A0A7Y0WSW2_9GAMM</name>
<feature type="compositionally biased region" description="Basic and acidic residues" evidence="1">
    <location>
        <begin position="177"/>
        <end position="193"/>
    </location>
</feature>
<dbReference type="InterPro" id="IPR012938">
    <property type="entry name" value="Glc/Sorbosone_DH"/>
</dbReference>
<feature type="region of interest" description="Disordered" evidence="1">
    <location>
        <begin position="177"/>
        <end position="208"/>
    </location>
</feature>
<keyword evidence="2" id="KW-0732">Signal</keyword>
<dbReference type="OrthoDB" id="9770043at2"/>
<organism evidence="4 5">
    <name type="scientific">Marinobacter orientalis</name>
    <dbReference type="NCBI Taxonomy" id="1928859"/>
    <lineage>
        <taxon>Bacteria</taxon>
        <taxon>Pseudomonadati</taxon>
        <taxon>Pseudomonadota</taxon>
        <taxon>Gammaproteobacteria</taxon>
        <taxon>Pseudomonadales</taxon>
        <taxon>Marinobacteraceae</taxon>
        <taxon>Marinobacter</taxon>
    </lineage>
</organism>
<dbReference type="Pfam" id="PF07995">
    <property type="entry name" value="GSDH"/>
    <property type="match status" value="1"/>
</dbReference>
<dbReference type="AlphaFoldDB" id="A0A7Y0WSW2"/>
<dbReference type="InterPro" id="IPR011041">
    <property type="entry name" value="Quinoprot_gluc/sorb_DH_b-prop"/>
</dbReference>
<dbReference type="Proteomes" id="UP000567186">
    <property type="component" value="Unassembled WGS sequence"/>
</dbReference>
<feature type="signal peptide" evidence="2">
    <location>
        <begin position="1"/>
        <end position="22"/>
    </location>
</feature>
<dbReference type="Gene3D" id="2.120.10.30">
    <property type="entry name" value="TolB, C-terminal domain"/>
    <property type="match status" value="1"/>
</dbReference>
<evidence type="ECO:0000259" key="3">
    <source>
        <dbReference type="Pfam" id="PF07995"/>
    </source>
</evidence>
<dbReference type="RefSeq" id="WP_135955377.1">
    <property type="nucleotide sequence ID" value="NZ_JABCKY010000003.1"/>
</dbReference>
<dbReference type="InterPro" id="IPR011042">
    <property type="entry name" value="6-blade_b-propeller_TolB-like"/>
</dbReference>
<dbReference type="EMBL" id="JABCKY010000003">
    <property type="protein sequence ID" value="NMT64212.1"/>
    <property type="molecule type" value="Genomic_DNA"/>
</dbReference>
<dbReference type="PANTHER" id="PTHR19328:SF75">
    <property type="entry name" value="ALDOSE SUGAR DEHYDROGENASE YLII"/>
    <property type="match status" value="1"/>
</dbReference>
<feature type="domain" description="Glucose/Sorbosone dehydrogenase" evidence="3">
    <location>
        <begin position="42"/>
        <end position="369"/>
    </location>
</feature>
<comment type="caution">
    <text evidence="4">The sequence shown here is derived from an EMBL/GenBank/DDBJ whole genome shotgun (WGS) entry which is preliminary data.</text>
</comment>